<protein>
    <submittedName>
        <fullName evidence="1">Unannotated protein</fullName>
    </submittedName>
</protein>
<accession>A0A6J5YZF1</accession>
<proteinExistence type="predicted"/>
<dbReference type="AlphaFoldDB" id="A0A6J5YZF1"/>
<evidence type="ECO:0000313" key="1">
    <source>
        <dbReference type="EMBL" id="CAB4335661.1"/>
    </source>
</evidence>
<gene>
    <name evidence="1" type="ORF">UFOPK3770_00545</name>
</gene>
<organism evidence="1">
    <name type="scientific">freshwater metagenome</name>
    <dbReference type="NCBI Taxonomy" id="449393"/>
    <lineage>
        <taxon>unclassified sequences</taxon>
        <taxon>metagenomes</taxon>
        <taxon>ecological metagenomes</taxon>
    </lineage>
</organism>
<dbReference type="EMBL" id="CAESAJ010000043">
    <property type="protein sequence ID" value="CAB4335661.1"/>
    <property type="molecule type" value="Genomic_DNA"/>
</dbReference>
<sequence length="118" mass="12332">MTFVSVKTVTPSSAKRFVTGATMCEGSCGNIRDAASTIVTFEPTFARAVPNSKPMYPPPTMTVAAGTVAKFNTSVESRMRIPSRGRAATVAGRDPVATTHEENFKCIGGCSSPNSTAP</sequence>
<reference evidence="1" key="1">
    <citation type="submission" date="2020-05" db="EMBL/GenBank/DDBJ databases">
        <authorList>
            <person name="Chiriac C."/>
            <person name="Salcher M."/>
            <person name="Ghai R."/>
            <person name="Kavagutti S V."/>
        </authorList>
    </citation>
    <scope>NUCLEOTIDE SEQUENCE</scope>
</reference>
<name>A0A6J5YZF1_9ZZZZ</name>